<proteinExistence type="predicted"/>
<comment type="caution">
    <text evidence="1">The sequence shown here is derived from an EMBL/GenBank/DDBJ whole genome shotgun (WGS) entry which is preliminary data.</text>
</comment>
<dbReference type="RefSeq" id="WP_268781392.1">
    <property type="nucleotide sequence ID" value="NZ_JAPRAT010000048.1"/>
</dbReference>
<sequence>TYKVKIGIQKKNQNGLNLQKRKLVEHQSAQQTFFLIHSTKTGRCQAPILSEALLDKQQKE</sequence>
<keyword evidence="2" id="KW-1185">Reference proteome</keyword>
<dbReference type="EMBL" id="JAPRAT010000048">
    <property type="protein sequence ID" value="MCZ0704617.1"/>
    <property type="molecule type" value="Genomic_DNA"/>
</dbReference>
<protein>
    <submittedName>
        <fullName evidence="1">Uncharacterized protein</fullName>
    </submittedName>
</protein>
<accession>A0A9J6RHM0</accession>
<feature type="non-terminal residue" evidence="1">
    <location>
        <position position="1"/>
    </location>
</feature>
<organism evidence="1 2">
    <name type="scientific">Natronobacillus azotifigens</name>
    <dbReference type="NCBI Taxonomy" id="472978"/>
    <lineage>
        <taxon>Bacteria</taxon>
        <taxon>Bacillati</taxon>
        <taxon>Bacillota</taxon>
        <taxon>Bacilli</taxon>
        <taxon>Bacillales</taxon>
        <taxon>Bacillaceae</taxon>
        <taxon>Natronobacillus</taxon>
    </lineage>
</organism>
<dbReference type="Proteomes" id="UP001084197">
    <property type="component" value="Unassembled WGS sequence"/>
</dbReference>
<dbReference type="AlphaFoldDB" id="A0A9J6RHM0"/>
<gene>
    <name evidence="1" type="ORF">OWO01_15510</name>
</gene>
<evidence type="ECO:0000313" key="2">
    <source>
        <dbReference type="Proteomes" id="UP001084197"/>
    </source>
</evidence>
<reference evidence="1" key="1">
    <citation type="submission" date="2022-11" db="EMBL/GenBank/DDBJ databases">
        <title>WGS of Natronobacillus azotifigens 24KS-1, an anaerobic diazotrophic haloalkaliphile from soda-rich habitats.</title>
        <authorList>
            <person name="Sorokin D.Y."/>
            <person name="Merkel A.Y."/>
        </authorList>
    </citation>
    <scope>NUCLEOTIDE SEQUENCE</scope>
    <source>
        <strain evidence="1">24KS-1</strain>
    </source>
</reference>
<name>A0A9J6RHM0_9BACI</name>
<evidence type="ECO:0000313" key="1">
    <source>
        <dbReference type="EMBL" id="MCZ0704617.1"/>
    </source>
</evidence>